<name>A5DW93_LODEL</name>
<evidence type="ECO:0000256" key="9">
    <source>
        <dbReference type="RuleBase" id="RU367142"/>
    </source>
</evidence>
<keyword evidence="9" id="KW-0653">Protein transport</keyword>
<evidence type="ECO:0000256" key="5">
    <source>
        <dbReference type="ARBA" id="ARBA00022946"/>
    </source>
</evidence>
<dbReference type="Pfam" id="PF08294">
    <property type="entry name" value="TIM21"/>
    <property type="match status" value="1"/>
</dbReference>
<proteinExistence type="inferred from homology"/>
<evidence type="ECO:0000256" key="6">
    <source>
        <dbReference type="ARBA" id="ARBA00022989"/>
    </source>
</evidence>
<dbReference type="VEuPathDB" id="FungiDB:LELG_01629"/>
<dbReference type="KEGG" id="lel:PVL30_001600"/>
<evidence type="ECO:0000313" key="10">
    <source>
        <dbReference type="EMBL" id="EDK43451.1"/>
    </source>
</evidence>
<evidence type="ECO:0000256" key="2">
    <source>
        <dbReference type="ARBA" id="ARBA00010867"/>
    </source>
</evidence>
<comment type="subunit">
    <text evidence="9">Component of the TIM23 complex.</text>
</comment>
<dbReference type="Gene3D" id="3.10.450.320">
    <property type="entry name" value="Mitochondrial import inner membrane translocase subunit Tim21"/>
    <property type="match status" value="1"/>
</dbReference>
<reference evidence="10 11" key="1">
    <citation type="journal article" date="2009" name="Nature">
        <title>Evolution of pathogenicity and sexual reproduction in eight Candida genomes.</title>
        <authorList>
            <person name="Butler G."/>
            <person name="Rasmussen M.D."/>
            <person name="Lin M.F."/>
            <person name="Santos M.A."/>
            <person name="Sakthikumar S."/>
            <person name="Munro C.A."/>
            <person name="Rheinbay E."/>
            <person name="Grabherr M."/>
            <person name="Forche A."/>
            <person name="Reedy J.L."/>
            <person name="Agrafioti I."/>
            <person name="Arnaud M.B."/>
            <person name="Bates S."/>
            <person name="Brown A.J."/>
            <person name="Brunke S."/>
            <person name="Costanzo M.C."/>
            <person name="Fitzpatrick D.A."/>
            <person name="de Groot P.W."/>
            <person name="Harris D."/>
            <person name="Hoyer L.L."/>
            <person name="Hube B."/>
            <person name="Klis F.M."/>
            <person name="Kodira C."/>
            <person name="Lennard N."/>
            <person name="Logue M.E."/>
            <person name="Martin R."/>
            <person name="Neiman A.M."/>
            <person name="Nikolaou E."/>
            <person name="Quail M.A."/>
            <person name="Quinn J."/>
            <person name="Santos M.C."/>
            <person name="Schmitzberger F.F."/>
            <person name="Sherlock G."/>
            <person name="Shah P."/>
            <person name="Silverstein K.A."/>
            <person name="Skrzypek M.S."/>
            <person name="Soll D."/>
            <person name="Staggs R."/>
            <person name="Stansfield I."/>
            <person name="Stumpf M.P."/>
            <person name="Sudbery P.E."/>
            <person name="Srikantha T."/>
            <person name="Zeng Q."/>
            <person name="Berman J."/>
            <person name="Berriman M."/>
            <person name="Heitman J."/>
            <person name="Gow N.A."/>
            <person name="Lorenz M.C."/>
            <person name="Birren B.W."/>
            <person name="Kellis M."/>
            <person name="Cuomo C.A."/>
        </authorList>
    </citation>
    <scope>NUCLEOTIDE SEQUENCE [LARGE SCALE GENOMIC DNA]</scope>
    <source>
        <strain evidence="11">ATCC 11503 / BCRC 21390 / CBS 2605 / JCM 1781 / NBRC 1676 / NRRL YB-4239</strain>
    </source>
</reference>
<keyword evidence="11" id="KW-1185">Reference proteome</keyword>
<keyword evidence="9" id="KW-0813">Transport</keyword>
<organism evidence="10 11">
    <name type="scientific">Lodderomyces elongisporus (strain ATCC 11503 / CBS 2605 / JCM 1781 / NBRC 1676 / NRRL YB-4239)</name>
    <name type="common">Yeast</name>
    <name type="synonym">Saccharomyces elongisporus</name>
    <dbReference type="NCBI Taxonomy" id="379508"/>
    <lineage>
        <taxon>Eukaryota</taxon>
        <taxon>Fungi</taxon>
        <taxon>Dikarya</taxon>
        <taxon>Ascomycota</taxon>
        <taxon>Saccharomycotina</taxon>
        <taxon>Pichiomycetes</taxon>
        <taxon>Debaryomycetaceae</taxon>
        <taxon>Candida/Lodderomyces clade</taxon>
        <taxon>Lodderomyces</taxon>
    </lineage>
</organism>
<evidence type="ECO:0000256" key="8">
    <source>
        <dbReference type="ARBA" id="ARBA00023136"/>
    </source>
</evidence>
<protein>
    <recommendedName>
        <fullName evidence="3 9">Mitochondrial import inner membrane translocase subunit Tim21</fullName>
    </recommendedName>
</protein>
<dbReference type="PANTHER" id="PTHR13032">
    <property type="entry name" value="MITOCHONDRIAL IMPORT INNER MEMBRANE TRANSLOCASE SUBUNIT TIM21"/>
    <property type="match status" value="1"/>
</dbReference>
<dbReference type="GO" id="GO:0005744">
    <property type="term" value="C:TIM23 mitochondrial import inner membrane translocase complex"/>
    <property type="evidence" value="ECO:0007669"/>
    <property type="project" value="UniProtKB-UniRule"/>
</dbReference>
<evidence type="ECO:0000256" key="7">
    <source>
        <dbReference type="ARBA" id="ARBA00023128"/>
    </source>
</evidence>
<dbReference type="HOGENOM" id="CLU_089043_0_0_1"/>
<keyword evidence="4 9" id="KW-0812">Transmembrane</keyword>
<dbReference type="STRING" id="379508.A5DW93"/>
<keyword evidence="5" id="KW-0809">Transit peptide</keyword>
<keyword evidence="9" id="KW-0999">Mitochondrion inner membrane</keyword>
<evidence type="ECO:0000256" key="4">
    <source>
        <dbReference type="ARBA" id="ARBA00022692"/>
    </source>
</evidence>
<gene>
    <name evidence="10" type="ORF">LELG_01629</name>
</gene>
<evidence type="ECO:0000256" key="3">
    <source>
        <dbReference type="ARBA" id="ARBA00020726"/>
    </source>
</evidence>
<comment type="similarity">
    <text evidence="2 9">Belongs to the TIM21 family.</text>
</comment>
<dbReference type="OrthoDB" id="436405at2759"/>
<feature type="transmembrane region" description="Helical" evidence="9">
    <location>
        <begin position="104"/>
        <end position="129"/>
    </location>
</feature>
<comment type="subcellular location">
    <subcellularLocation>
        <location evidence="9">Mitochondrion inner membrane</location>
        <topology evidence="9">Single-pass membrane protein</topology>
    </subcellularLocation>
    <subcellularLocation>
        <location evidence="1">Mitochondrion membrane</location>
        <topology evidence="1">Single-pass membrane protein</topology>
    </subcellularLocation>
</comment>
<sequence length="272" mass="30260">MNILRLNNYNLRTTVLKPWNHVGQLIAPASTHMITRSYLTKSSPLAITTHKLNHSSSYSSGNIKNLLLIKARYSTRTAPPPPPPPPPSDKNLKGKRILNRISRAFTFSASTLLVIGAAGVAVLVLYLIISELFFPLGDTRTFNKAVDLIQQNEEAQKILGFTKGERLKAYGIVSADKWVRNRPVQSIKRKNPEDGKDHLYMKFKVETATGAYGVVTLEQIDDSWWSTKFKYIALDVPGHRTVYVIAPPRPKVAPSIGKGTGFLGLNWGPKKD</sequence>
<evidence type="ECO:0000313" key="11">
    <source>
        <dbReference type="Proteomes" id="UP000001996"/>
    </source>
</evidence>
<accession>A5DW93</accession>
<keyword evidence="9" id="KW-0811">Translocation</keyword>
<dbReference type="GO" id="GO:0030150">
    <property type="term" value="P:protein import into mitochondrial matrix"/>
    <property type="evidence" value="ECO:0007669"/>
    <property type="project" value="UniProtKB-UniRule"/>
</dbReference>
<keyword evidence="8 9" id="KW-0472">Membrane</keyword>
<dbReference type="AlphaFoldDB" id="A5DW93"/>
<dbReference type="EMBL" id="CH981525">
    <property type="protein sequence ID" value="EDK43451.1"/>
    <property type="molecule type" value="Genomic_DNA"/>
</dbReference>
<dbReference type="InParanoid" id="A5DW93"/>
<dbReference type="InterPro" id="IPR038552">
    <property type="entry name" value="Tim21_IMS_sf"/>
</dbReference>
<keyword evidence="7 9" id="KW-0496">Mitochondrion</keyword>
<dbReference type="OMA" id="HVESKQK"/>
<dbReference type="FunCoup" id="A5DW93">
    <property type="interactions" value="233"/>
</dbReference>
<dbReference type="GeneID" id="5234580"/>
<dbReference type="PANTHER" id="PTHR13032:SF6">
    <property type="entry name" value="MITOCHONDRIAL IMPORT INNER MEMBRANE TRANSLOCASE SUBUNIT TIM21"/>
    <property type="match status" value="1"/>
</dbReference>
<comment type="function">
    <text evidence="9">Essential component of the TIM23 complex, a complex that mediates the translocation of transit peptide-containing proteins across the mitochondrial inner membrane.</text>
</comment>
<dbReference type="InterPro" id="IPR013261">
    <property type="entry name" value="Tim21"/>
</dbReference>
<dbReference type="Proteomes" id="UP000001996">
    <property type="component" value="Unassembled WGS sequence"/>
</dbReference>
<keyword evidence="6 9" id="KW-1133">Transmembrane helix</keyword>
<dbReference type="eggNOG" id="KOG4836">
    <property type="taxonomic scope" value="Eukaryota"/>
</dbReference>
<evidence type="ECO:0000256" key="1">
    <source>
        <dbReference type="ARBA" id="ARBA00004304"/>
    </source>
</evidence>